<dbReference type="STRING" id="9838.ENSCDRP00005021015"/>
<organism evidence="3 4">
    <name type="scientific">Camelus dromedarius</name>
    <name type="common">Dromedary</name>
    <name type="synonym">Arabian camel</name>
    <dbReference type="NCBI Taxonomy" id="9838"/>
    <lineage>
        <taxon>Eukaryota</taxon>
        <taxon>Metazoa</taxon>
        <taxon>Chordata</taxon>
        <taxon>Craniata</taxon>
        <taxon>Vertebrata</taxon>
        <taxon>Euteleostomi</taxon>
        <taxon>Mammalia</taxon>
        <taxon>Eutheria</taxon>
        <taxon>Laurasiatheria</taxon>
        <taxon>Artiodactyla</taxon>
        <taxon>Tylopoda</taxon>
        <taxon>Camelidae</taxon>
        <taxon>Camelus</taxon>
    </lineage>
</organism>
<dbReference type="Pfam" id="PF07534">
    <property type="entry name" value="TLD"/>
    <property type="match status" value="1"/>
</dbReference>
<feature type="domain" description="TLDc" evidence="2">
    <location>
        <begin position="1"/>
        <end position="159"/>
    </location>
</feature>
<dbReference type="OrthoDB" id="25620at2759"/>
<dbReference type="PANTHER" id="PTHR14241">
    <property type="entry name" value="INTERFERON-INDUCED PROTEIN 44"/>
    <property type="match status" value="1"/>
</dbReference>
<dbReference type="InterPro" id="IPR006571">
    <property type="entry name" value="TLDc_dom"/>
</dbReference>
<proteinExistence type="inferred from homology"/>
<name>A0A5N4DCR2_CAMDR</name>
<protein>
    <submittedName>
        <fullName evidence="3">Interferon-induced protein 44-like</fullName>
    </submittedName>
</protein>
<sequence length="439" mass="49542">MAVTTTLTWNEERSLQKLLGNVSLRLLYKSSVHGNNIQNMNNKCIGQGPTITMIYLPEYTFGIFILGHYPEMGKNFKEPNNSFFFSFQKNETMKMTTAFLNSTLEITSEDLRFDFAKFQSLYILPRSEKICIPEFLEEELGLTSDLSCRYSECEVFRVEGIKDDAGYISRITEATQHRNSLLEDLRDYKPYADLVSEIRILLLGPVGSGKSSFFNSVKSIFQGRLTRQAIVGSDITSITEQYRIYSIKYGIDGESLPFKLCDSMGLGEKEGVGLCVDDIPHILKGCMPDRYQFSPHKPITPKHPAFITSPSLKDGIHCVAYVFDINSMDSLSFAMRAKLIQVQKEVLNHGVAQVALLTKVKNSNEVLENNFSKMSKSMISQSQIIIASELLGVPISKIFVVENYASEREMDPVKDILILSALKQMLRAADDFLEDLPLE</sequence>
<dbReference type="SUPFAM" id="SSF52540">
    <property type="entry name" value="P-loop containing nucleoside triphosphate hydrolases"/>
    <property type="match status" value="1"/>
</dbReference>
<evidence type="ECO:0000313" key="4">
    <source>
        <dbReference type="Proteomes" id="UP000299084"/>
    </source>
</evidence>
<dbReference type="AlphaFoldDB" id="A0A5N4DCR2"/>
<dbReference type="GO" id="GO:0006955">
    <property type="term" value="P:immune response"/>
    <property type="evidence" value="ECO:0007669"/>
    <property type="project" value="TreeGrafter"/>
</dbReference>
<dbReference type="InterPro" id="IPR027417">
    <property type="entry name" value="P-loop_NTPase"/>
</dbReference>
<accession>A0A5N4DCR2</accession>
<dbReference type="Proteomes" id="UP000299084">
    <property type="component" value="Unassembled WGS sequence"/>
</dbReference>
<evidence type="ECO:0000256" key="1">
    <source>
        <dbReference type="ARBA" id="ARBA00009243"/>
    </source>
</evidence>
<dbReference type="EMBL" id="JWIN03000013">
    <property type="protein sequence ID" value="KAB1268887.1"/>
    <property type="molecule type" value="Genomic_DNA"/>
</dbReference>
<keyword evidence="4" id="KW-1185">Reference proteome</keyword>
<comment type="caution">
    <text evidence="3">The sequence shown here is derived from an EMBL/GenBank/DDBJ whole genome shotgun (WGS) entry which is preliminary data.</text>
</comment>
<evidence type="ECO:0000259" key="2">
    <source>
        <dbReference type="PROSITE" id="PS51886"/>
    </source>
</evidence>
<gene>
    <name evidence="3" type="ORF">Cadr_000014156</name>
</gene>
<dbReference type="KEGG" id="cdk:105096670"/>
<dbReference type="PANTHER" id="PTHR14241:SF2">
    <property type="entry name" value="INTERFERON-INDUCED PROTEIN 44-LIKE"/>
    <property type="match status" value="1"/>
</dbReference>
<dbReference type="PROSITE" id="PS51886">
    <property type="entry name" value="TLDC"/>
    <property type="match status" value="1"/>
</dbReference>
<comment type="similarity">
    <text evidence="1">Belongs to the IFI44 family.</text>
</comment>
<dbReference type="GO" id="GO:0051607">
    <property type="term" value="P:defense response to virus"/>
    <property type="evidence" value="ECO:0007669"/>
    <property type="project" value="Ensembl"/>
</dbReference>
<dbReference type="Gene3D" id="3.40.50.300">
    <property type="entry name" value="P-loop containing nucleotide triphosphate hydrolases"/>
    <property type="match status" value="1"/>
</dbReference>
<reference evidence="3 4" key="1">
    <citation type="journal article" date="2019" name="Mol. Ecol. Resour.">
        <title>Improving Illumina assemblies with Hi-C and long reads: an example with the North African dromedary.</title>
        <authorList>
            <person name="Elbers J.P."/>
            <person name="Rogers M.F."/>
            <person name="Perelman P.L."/>
            <person name="Proskuryakova A.A."/>
            <person name="Serdyukova N.A."/>
            <person name="Johnson W.E."/>
            <person name="Horin P."/>
            <person name="Corander J."/>
            <person name="Murphy D."/>
            <person name="Burger P.A."/>
        </authorList>
    </citation>
    <scope>NUCLEOTIDE SEQUENCE [LARGE SCALE GENOMIC DNA]</scope>
    <source>
        <strain evidence="3">Drom800</strain>
        <tissue evidence="3">Blood</tissue>
    </source>
</reference>
<evidence type="ECO:0000313" key="3">
    <source>
        <dbReference type="EMBL" id="KAB1268887.1"/>
    </source>
</evidence>